<dbReference type="InterPro" id="IPR016181">
    <property type="entry name" value="Acyl_CoA_acyltransferase"/>
</dbReference>
<dbReference type="STRING" id="1073423.SAMN04488700_1792"/>
<evidence type="ECO:0000313" key="1">
    <source>
        <dbReference type="EMBL" id="SMH35359.1"/>
    </source>
</evidence>
<dbReference type="Gene3D" id="3.40.630.30">
    <property type="match status" value="1"/>
</dbReference>
<dbReference type="SUPFAM" id="SSF55729">
    <property type="entry name" value="Acyl-CoA N-acyltransferases (Nat)"/>
    <property type="match status" value="1"/>
</dbReference>
<gene>
    <name evidence="1" type="ORF">SAMN04488700_1792</name>
</gene>
<dbReference type="EMBL" id="FXBJ01000002">
    <property type="protein sequence ID" value="SMH35359.1"/>
    <property type="molecule type" value="Genomic_DNA"/>
</dbReference>
<proteinExistence type="predicted"/>
<keyword evidence="2" id="KW-1185">Reference proteome</keyword>
<sequence>MNKIFMGGKQNMLLDYKNNYEKITMGLLSFIPDFKDVDRLKFELDWYQQEENRKIFLWRGEETQDMIAVIGVEVDDEFVLLRHISINPSFRNEGISYKILEALDSHFSNQKIIGTIETAQLIIKWEQEKNKRSHLLAADTNQEEE</sequence>
<evidence type="ECO:0000313" key="2">
    <source>
        <dbReference type="Proteomes" id="UP000193435"/>
    </source>
</evidence>
<reference evidence="1 2" key="1">
    <citation type="submission" date="2017-04" db="EMBL/GenBank/DDBJ databases">
        <authorList>
            <person name="Afonso C.L."/>
            <person name="Miller P.J."/>
            <person name="Scott M.A."/>
            <person name="Spackman E."/>
            <person name="Goraichik I."/>
            <person name="Dimitrov K.M."/>
            <person name="Suarez D.L."/>
            <person name="Swayne D.E."/>
        </authorList>
    </citation>
    <scope>NUCLEOTIDE SEQUENCE [LARGE SCALE GENOMIC DNA]</scope>
    <source>
        <strain evidence="1 2">LMG26642</strain>
    </source>
</reference>
<dbReference type="RefSeq" id="WP_234987883.1">
    <property type="nucleotide sequence ID" value="NZ_FOAH01000003.1"/>
</dbReference>
<accession>A0A1X7NER6</accession>
<organism evidence="1 2">
    <name type="scientific">Carnobacterium iners</name>
    <dbReference type="NCBI Taxonomy" id="1073423"/>
    <lineage>
        <taxon>Bacteria</taxon>
        <taxon>Bacillati</taxon>
        <taxon>Bacillota</taxon>
        <taxon>Bacilli</taxon>
        <taxon>Lactobacillales</taxon>
        <taxon>Carnobacteriaceae</taxon>
        <taxon>Carnobacterium</taxon>
    </lineage>
</organism>
<protein>
    <submittedName>
        <fullName evidence="1">Riboflavin biosynthesis RibT protein</fullName>
    </submittedName>
</protein>
<dbReference type="AlphaFoldDB" id="A0A1X7NER6"/>
<name>A0A1X7NER6_9LACT</name>
<dbReference type="Proteomes" id="UP000193435">
    <property type="component" value="Unassembled WGS sequence"/>
</dbReference>